<dbReference type="PANTHER" id="PTHR23419">
    <property type="entry name" value="DIVALENT CATION TOLERANCE CUTA-RELATED"/>
    <property type="match status" value="1"/>
</dbReference>
<dbReference type="EMBL" id="LUUK01000225">
    <property type="protein sequence ID" value="OAI11921.1"/>
    <property type="molecule type" value="Genomic_DNA"/>
</dbReference>
<dbReference type="STRING" id="702114.A1355_14815"/>
<protein>
    <submittedName>
        <fullName evidence="2">Dihydroorotate dehydrogenase</fullName>
    </submittedName>
</protein>
<dbReference type="AlphaFoldDB" id="A0A177N248"/>
<organism evidence="2 3">
    <name type="scientific">Methylomonas koyamae</name>
    <dbReference type="NCBI Taxonomy" id="702114"/>
    <lineage>
        <taxon>Bacteria</taxon>
        <taxon>Pseudomonadati</taxon>
        <taxon>Pseudomonadota</taxon>
        <taxon>Gammaproteobacteria</taxon>
        <taxon>Methylococcales</taxon>
        <taxon>Methylococcaceae</taxon>
        <taxon>Methylomonas</taxon>
    </lineage>
</organism>
<evidence type="ECO:0000313" key="2">
    <source>
        <dbReference type="EMBL" id="OAI11921.1"/>
    </source>
</evidence>
<comment type="similarity">
    <text evidence="1">Belongs to the CutA family.</text>
</comment>
<dbReference type="GO" id="GO:0005507">
    <property type="term" value="F:copper ion binding"/>
    <property type="evidence" value="ECO:0007669"/>
    <property type="project" value="TreeGrafter"/>
</dbReference>
<dbReference type="InterPro" id="IPR004323">
    <property type="entry name" value="Ion_tolerance_CutA"/>
</dbReference>
<gene>
    <name evidence="2" type="ORF">A1355_14815</name>
</gene>
<dbReference type="GO" id="GO:0010038">
    <property type="term" value="P:response to metal ion"/>
    <property type="evidence" value="ECO:0007669"/>
    <property type="project" value="InterPro"/>
</dbReference>
<dbReference type="InterPro" id="IPR015867">
    <property type="entry name" value="N-reg_PII/ATP_PRibTrfase_C"/>
</dbReference>
<sequence>MPLLIFCTCPDADIAEHLARELVAAKLAACVNILPGVRSVYAWQGAIESAGEHLLLIKSHRERYAELEALLKQLHPYDVPEIIALPIERGSADYLHWMNSCLAID</sequence>
<dbReference type="PANTHER" id="PTHR23419:SF8">
    <property type="entry name" value="FI09726P"/>
    <property type="match status" value="1"/>
</dbReference>
<name>A0A177N248_9GAMM</name>
<keyword evidence="3" id="KW-1185">Reference proteome</keyword>
<comment type="caution">
    <text evidence="2">The sequence shown here is derived from an EMBL/GenBank/DDBJ whole genome shotgun (WGS) entry which is preliminary data.</text>
</comment>
<dbReference type="InterPro" id="IPR011322">
    <property type="entry name" value="N-reg_PII-like_a/b"/>
</dbReference>
<dbReference type="SUPFAM" id="SSF54913">
    <property type="entry name" value="GlnB-like"/>
    <property type="match status" value="1"/>
</dbReference>
<evidence type="ECO:0000313" key="3">
    <source>
        <dbReference type="Proteomes" id="UP000077628"/>
    </source>
</evidence>
<evidence type="ECO:0000256" key="1">
    <source>
        <dbReference type="ARBA" id="ARBA00010169"/>
    </source>
</evidence>
<dbReference type="Proteomes" id="UP000077628">
    <property type="component" value="Unassembled WGS sequence"/>
</dbReference>
<reference evidence="3" key="1">
    <citation type="submission" date="2016-03" db="EMBL/GenBank/DDBJ databases">
        <authorList>
            <person name="Heylen K."/>
            <person name="De Vos P."/>
            <person name="Vekeman B."/>
        </authorList>
    </citation>
    <scope>NUCLEOTIDE SEQUENCE [LARGE SCALE GENOMIC DNA]</scope>
    <source>
        <strain evidence="3">R-45383</strain>
    </source>
</reference>
<dbReference type="OrthoDB" id="37622at2"/>
<dbReference type="Pfam" id="PF03091">
    <property type="entry name" value="CutA1"/>
    <property type="match status" value="1"/>
</dbReference>
<dbReference type="RefSeq" id="WP_064031522.1">
    <property type="nucleotide sequence ID" value="NZ_LUUK01000225.1"/>
</dbReference>
<proteinExistence type="inferred from homology"/>
<dbReference type="Gene3D" id="3.30.70.120">
    <property type="match status" value="1"/>
</dbReference>
<accession>A0A177N248</accession>